<evidence type="ECO:0000313" key="2">
    <source>
        <dbReference type="Proteomes" id="UP001519460"/>
    </source>
</evidence>
<keyword evidence="2" id="KW-1185">Reference proteome</keyword>
<name>A0ABD0JF99_9CAEN</name>
<dbReference type="Proteomes" id="UP001519460">
    <property type="component" value="Unassembled WGS sequence"/>
</dbReference>
<sequence>MKTRNSKIPRNYPTAFRLPVHCYAEEADWRWQSVRIQHEYSLHGKVTTAGLLARTAVLVSRSATWGSHSVLSRHGGECFQCHSRLDNATEKLPARTAFSLLFICVKKIIIDCGD</sequence>
<accession>A0ABD0JF99</accession>
<reference evidence="1 2" key="1">
    <citation type="journal article" date="2023" name="Sci. Data">
        <title>Genome assembly of the Korean intertidal mud-creeper Batillaria attramentaria.</title>
        <authorList>
            <person name="Patra A.K."/>
            <person name="Ho P.T."/>
            <person name="Jun S."/>
            <person name="Lee S.J."/>
            <person name="Kim Y."/>
            <person name="Won Y.J."/>
        </authorList>
    </citation>
    <scope>NUCLEOTIDE SEQUENCE [LARGE SCALE GENOMIC DNA]</scope>
    <source>
        <strain evidence="1">Wonlab-2016</strain>
    </source>
</reference>
<gene>
    <name evidence="1" type="ORF">BaRGS_00035705</name>
</gene>
<comment type="caution">
    <text evidence="1">The sequence shown here is derived from an EMBL/GenBank/DDBJ whole genome shotgun (WGS) entry which is preliminary data.</text>
</comment>
<dbReference type="EMBL" id="JACVVK020000484">
    <property type="protein sequence ID" value="KAK7471658.1"/>
    <property type="molecule type" value="Genomic_DNA"/>
</dbReference>
<proteinExistence type="predicted"/>
<organism evidence="1 2">
    <name type="scientific">Batillaria attramentaria</name>
    <dbReference type="NCBI Taxonomy" id="370345"/>
    <lineage>
        <taxon>Eukaryota</taxon>
        <taxon>Metazoa</taxon>
        <taxon>Spiralia</taxon>
        <taxon>Lophotrochozoa</taxon>
        <taxon>Mollusca</taxon>
        <taxon>Gastropoda</taxon>
        <taxon>Caenogastropoda</taxon>
        <taxon>Sorbeoconcha</taxon>
        <taxon>Cerithioidea</taxon>
        <taxon>Batillariidae</taxon>
        <taxon>Batillaria</taxon>
    </lineage>
</organism>
<evidence type="ECO:0000313" key="1">
    <source>
        <dbReference type="EMBL" id="KAK7471658.1"/>
    </source>
</evidence>
<protein>
    <submittedName>
        <fullName evidence="1">Uncharacterized protein</fullName>
    </submittedName>
</protein>
<dbReference type="AlphaFoldDB" id="A0ABD0JF99"/>